<protein>
    <recommendedName>
        <fullName evidence="3">Reverse transcriptase zinc-binding domain-containing protein</fullName>
    </recommendedName>
</protein>
<dbReference type="AlphaFoldDB" id="A0A9D3ZMW6"/>
<dbReference type="EMBL" id="JAIQCV010000011">
    <property type="protein sequence ID" value="KAH1047807.1"/>
    <property type="molecule type" value="Genomic_DNA"/>
</dbReference>
<accession>A0A9D3ZMW6</accession>
<name>A0A9D3ZMW6_9ROSI</name>
<evidence type="ECO:0000313" key="1">
    <source>
        <dbReference type="EMBL" id="KAH1047807.1"/>
    </source>
</evidence>
<dbReference type="OrthoDB" id="977403at2759"/>
<reference evidence="1 2" key="1">
    <citation type="journal article" date="2021" name="Plant Biotechnol. J.">
        <title>Multi-omics assisted identification of the key and species-specific regulatory components of drought-tolerant mechanisms in Gossypium stocksii.</title>
        <authorList>
            <person name="Yu D."/>
            <person name="Ke L."/>
            <person name="Zhang D."/>
            <person name="Wu Y."/>
            <person name="Sun Y."/>
            <person name="Mei J."/>
            <person name="Sun J."/>
            <person name="Sun Y."/>
        </authorList>
    </citation>
    <scope>NUCLEOTIDE SEQUENCE [LARGE SCALE GENOMIC DNA]</scope>
    <source>
        <strain evidence="2">cv. E1</strain>
        <tissue evidence="1">Leaf</tissue>
    </source>
</reference>
<organism evidence="1 2">
    <name type="scientific">Gossypium stocksii</name>
    <dbReference type="NCBI Taxonomy" id="47602"/>
    <lineage>
        <taxon>Eukaryota</taxon>
        <taxon>Viridiplantae</taxon>
        <taxon>Streptophyta</taxon>
        <taxon>Embryophyta</taxon>
        <taxon>Tracheophyta</taxon>
        <taxon>Spermatophyta</taxon>
        <taxon>Magnoliopsida</taxon>
        <taxon>eudicotyledons</taxon>
        <taxon>Gunneridae</taxon>
        <taxon>Pentapetalae</taxon>
        <taxon>rosids</taxon>
        <taxon>malvids</taxon>
        <taxon>Malvales</taxon>
        <taxon>Malvaceae</taxon>
        <taxon>Malvoideae</taxon>
        <taxon>Gossypium</taxon>
    </lineage>
</organism>
<dbReference type="Proteomes" id="UP000828251">
    <property type="component" value="Unassembled WGS sequence"/>
</dbReference>
<evidence type="ECO:0008006" key="3">
    <source>
        <dbReference type="Google" id="ProtNLM"/>
    </source>
</evidence>
<keyword evidence="2" id="KW-1185">Reference proteome</keyword>
<gene>
    <name evidence="1" type="ORF">J1N35_038591</name>
</gene>
<evidence type="ECO:0000313" key="2">
    <source>
        <dbReference type="Proteomes" id="UP000828251"/>
    </source>
</evidence>
<sequence>MSTVLEDLWHAESRSWNTHRVWELYGQDLGEKICILPIGDENYNNRMAWFHNSSREYTSKSAYSWLLLKHIGFGPHSQGCPGCGAELETFVHALKDCLISKVTLMISSLDSSILTKEYDRGIALLEDMLRILDKKVMADFMTTL</sequence>
<proteinExistence type="predicted"/>
<comment type="caution">
    <text evidence="1">The sequence shown here is derived from an EMBL/GenBank/DDBJ whole genome shotgun (WGS) entry which is preliminary data.</text>
</comment>